<proteinExistence type="predicted"/>
<dbReference type="EMBL" id="JAMDMX010000190">
    <property type="protein sequence ID" value="MCY9698050.1"/>
    <property type="molecule type" value="Genomic_DNA"/>
</dbReference>
<protein>
    <submittedName>
        <fullName evidence="1">Uncharacterized protein</fullName>
    </submittedName>
</protein>
<sequence>MAACSTWTYRGISSSVFKALQQVGKKQGITIPNTAQGKFMITVVGMNVGFQYAWDMNAQTLLLQCDNKPMLLGCSTIKSFADKIIAESGGKLG</sequence>
<organism evidence="1 2">
    <name type="scientific">Paenibacillus alginolyticus</name>
    <dbReference type="NCBI Taxonomy" id="59839"/>
    <lineage>
        <taxon>Bacteria</taxon>
        <taxon>Bacillati</taxon>
        <taxon>Bacillota</taxon>
        <taxon>Bacilli</taxon>
        <taxon>Bacillales</taxon>
        <taxon>Paenibacillaceae</taxon>
        <taxon>Paenibacillus</taxon>
    </lineage>
</organism>
<dbReference type="RefSeq" id="WP_029198602.1">
    <property type="nucleotide sequence ID" value="NZ_JAMDMW010000207.1"/>
</dbReference>
<evidence type="ECO:0000313" key="1">
    <source>
        <dbReference type="EMBL" id="MCY9698050.1"/>
    </source>
</evidence>
<keyword evidence="2" id="KW-1185">Reference proteome</keyword>
<evidence type="ECO:0000313" key="2">
    <source>
        <dbReference type="Proteomes" id="UP001527099"/>
    </source>
</evidence>
<dbReference type="Proteomes" id="UP001527099">
    <property type="component" value="Unassembled WGS sequence"/>
</dbReference>
<reference evidence="1 2" key="1">
    <citation type="submission" date="2022-05" db="EMBL/GenBank/DDBJ databases">
        <title>Genome Sequencing of Bee-Associated Microbes.</title>
        <authorList>
            <person name="Dunlap C."/>
        </authorList>
    </citation>
    <scope>NUCLEOTIDE SEQUENCE [LARGE SCALE GENOMIC DNA]</scope>
    <source>
        <strain evidence="1 2">NRRL B-14421</strain>
    </source>
</reference>
<name>A0ABT4GPK3_9BACL</name>
<accession>A0ABT4GPK3</accession>
<comment type="caution">
    <text evidence="1">The sequence shown here is derived from an EMBL/GenBank/DDBJ whole genome shotgun (WGS) entry which is preliminary data.</text>
</comment>
<gene>
    <name evidence="1" type="ORF">M5X19_35190</name>
</gene>